<feature type="transmembrane region" description="Helical" evidence="12">
    <location>
        <begin position="99"/>
        <end position="117"/>
    </location>
</feature>
<evidence type="ECO:0000256" key="11">
    <source>
        <dbReference type="RuleBase" id="RU004450"/>
    </source>
</evidence>
<feature type="transmembrane region" description="Helical" evidence="12">
    <location>
        <begin position="157"/>
        <end position="175"/>
    </location>
</feature>
<geneLocation type="mitochondrion" evidence="13"/>
<reference evidence="13" key="2">
    <citation type="submission" date="2021-05" db="EMBL/GenBank/DDBJ databases">
        <title>The mitochondrial genome of Eurycantha calcarata (Phasmatodea: Lonchodidae) and its phylogeny.</title>
        <authorList>
            <person name="Xu K.-K."/>
            <person name="Cheng J.-H."/>
            <person name="Storey K.B."/>
            <person name="Zhang J.-Y."/>
            <person name="Yu D.-N."/>
            <person name="Guan J.-Y."/>
        </authorList>
    </citation>
    <scope>NUCLEOTIDE SEQUENCE</scope>
</reference>
<dbReference type="SUPFAM" id="SSF81336">
    <property type="entry name" value="F1F0 ATP synthase subunit A"/>
    <property type="match status" value="1"/>
</dbReference>
<feature type="transmembrane region" description="Helical" evidence="12">
    <location>
        <begin position="187"/>
        <end position="220"/>
    </location>
</feature>
<dbReference type="GeneID" id="68207304"/>
<dbReference type="InterPro" id="IPR000568">
    <property type="entry name" value="ATP_synth_F0_asu"/>
</dbReference>
<protein>
    <recommendedName>
        <fullName evidence="11">ATP synthase subunit a</fullName>
    </recommendedName>
</protein>
<keyword evidence="6" id="KW-0375">Hydrogen ion transport</keyword>
<evidence type="ECO:0000256" key="8">
    <source>
        <dbReference type="ARBA" id="ARBA00023065"/>
    </source>
</evidence>
<dbReference type="Pfam" id="PF00119">
    <property type="entry name" value="ATP-synt_A"/>
    <property type="match status" value="1"/>
</dbReference>
<feature type="transmembrane region" description="Helical" evidence="12">
    <location>
        <begin position="129"/>
        <end position="151"/>
    </location>
</feature>
<evidence type="ECO:0000256" key="7">
    <source>
        <dbReference type="ARBA" id="ARBA00022989"/>
    </source>
</evidence>
<keyword evidence="9 12" id="KW-0472">Membrane</keyword>
<evidence type="ECO:0000256" key="4">
    <source>
        <dbReference type="ARBA" id="ARBA00022547"/>
    </source>
</evidence>
<dbReference type="InterPro" id="IPR035908">
    <property type="entry name" value="F0_ATP_A_sf"/>
</dbReference>
<name>A0A8E5NL76_9NEOP</name>
<reference evidence="13" key="1">
    <citation type="submission" date="2021-04" db="EMBL/GenBank/DDBJ databases">
        <authorList>
            <person name="Xu K."/>
            <person name="Cheng J."/>
        </authorList>
    </citation>
    <scope>NUCLEOTIDE SEQUENCE</scope>
</reference>
<dbReference type="InterPro" id="IPR045083">
    <property type="entry name" value="ATP_synth_F0_asu_bact/mt"/>
</dbReference>
<evidence type="ECO:0000256" key="1">
    <source>
        <dbReference type="ARBA" id="ARBA00004141"/>
    </source>
</evidence>
<sequence>MTNLFSIFDPATSLMNLNINWMMSIIIMMMLPSMFWMLNNRYLMMWKLPINSLNNEFNLLLNKKTNKGSTLIFISMFSLIMLNNLLGLFPHLFTCTSHMSTTLSLALPLWLSFMIFGWTKNTQNMFIHLVPNGTPSILMPFMVCIETISNIIRPLTLAVRLAANMIAGHLILTLLGNTTMEVSQNILLIMLIIQMMLLILETAVAVIQGYVFAVLSILYASEVN</sequence>
<keyword evidence="5 12" id="KW-0812">Transmembrane</keyword>
<dbReference type="Gene3D" id="1.20.120.220">
    <property type="entry name" value="ATP synthase, F0 complex, subunit A"/>
    <property type="match status" value="1"/>
</dbReference>
<evidence type="ECO:0000313" key="13">
    <source>
        <dbReference type="EMBL" id="QVD43188.1"/>
    </source>
</evidence>
<dbReference type="GO" id="GO:0046933">
    <property type="term" value="F:proton-transporting ATP synthase activity, rotational mechanism"/>
    <property type="evidence" value="ECO:0007669"/>
    <property type="project" value="TreeGrafter"/>
</dbReference>
<dbReference type="CDD" id="cd00310">
    <property type="entry name" value="ATP-synt_Fo_a_6"/>
    <property type="match status" value="1"/>
</dbReference>
<keyword evidence="4" id="KW-0138">CF(0)</keyword>
<keyword evidence="8" id="KW-0406">Ion transport</keyword>
<evidence type="ECO:0000256" key="3">
    <source>
        <dbReference type="ARBA" id="ARBA00022448"/>
    </source>
</evidence>
<dbReference type="GO" id="GO:0045259">
    <property type="term" value="C:proton-transporting ATP synthase complex"/>
    <property type="evidence" value="ECO:0007669"/>
    <property type="project" value="UniProtKB-KW"/>
</dbReference>
<keyword evidence="3" id="KW-0813">Transport</keyword>
<proteinExistence type="inferred from homology"/>
<evidence type="ECO:0000256" key="9">
    <source>
        <dbReference type="ARBA" id="ARBA00023136"/>
    </source>
</evidence>
<keyword evidence="13" id="KW-0496">Mitochondrion</keyword>
<gene>
    <name evidence="13" type="primary">ATP6</name>
</gene>
<evidence type="ECO:0000256" key="6">
    <source>
        <dbReference type="ARBA" id="ARBA00022781"/>
    </source>
</evidence>
<organism evidence="13">
    <name type="scientific">Eurycantha calcarata</name>
    <dbReference type="NCBI Taxonomy" id="93610"/>
    <lineage>
        <taxon>Eukaryota</taxon>
        <taxon>Metazoa</taxon>
        <taxon>Ecdysozoa</taxon>
        <taxon>Arthropoda</taxon>
        <taxon>Hexapoda</taxon>
        <taxon>Insecta</taxon>
        <taxon>Pterygota</taxon>
        <taxon>Neoptera</taxon>
        <taxon>Polyneoptera</taxon>
        <taxon>Phasmatodea</taxon>
        <taxon>Verophasmatodea</taxon>
        <taxon>Anareolatae</taxon>
        <taxon>Phasmatidae</taxon>
        <taxon>Eurycanthinae</taxon>
        <taxon>Eurycantha</taxon>
    </lineage>
</organism>
<keyword evidence="7 12" id="KW-1133">Transmembrane helix</keyword>
<dbReference type="PANTHER" id="PTHR11410:SF0">
    <property type="entry name" value="ATP SYNTHASE SUBUNIT A"/>
    <property type="match status" value="1"/>
</dbReference>
<evidence type="ECO:0000256" key="5">
    <source>
        <dbReference type="ARBA" id="ARBA00022692"/>
    </source>
</evidence>
<dbReference type="PROSITE" id="PS00449">
    <property type="entry name" value="ATPASE_A"/>
    <property type="match status" value="1"/>
</dbReference>
<comment type="similarity">
    <text evidence="2">Belongs to the ATPase A chain family.</text>
</comment>
<dbReference type="PANTHER" id="PTHR11410">
    <property type="entry name" value="ATP SYNTHASE SUBUNIT A"/>
    <property type="match status" value="1"/>
</dbReference>
<evidence type="ECO:0000256" key="2">
    <source>
        <dbReference type="ARBA" id="ARBA00006810"/>
    </source>
</evidence>
<evidence type="ECO:0000256" key="10">
    <source>
        <dbReference type="ARBA" id="ARBA00023310"/>
    </source>
</evidence>
<evidence type="ECO:0000256" key="12">
    <source>
        <dbReference type="SAM" id="Phobius"/>
    </source>
</evidence>
<dbReference type="AlphaFoldDB" id="A0A8E5NL76"/>
<comment type="subcellular location">
    <subcellularLocation>
        <location evidence="1">Membrane</location>
        <topology evidence="1">Multi-pass membrane protein</topology>
    </subcellularLocation>
    <subcellularLocation>
        <location evidence="11">Mitochondrion inner membrane</location>
        <topology evidence="11">Multi-pass membrane protein</topology>
    </subcellularLocation>
</comment>
<accession>A0A8E5NL76</accession>
<feature type="transmembrane region" description="Helical" evidence="12">
    <location>
        <begin position="20"/>
        <end position="38"/>
    </location>
</feature>
<dbReference type="RefSeq" id="YP_010181527.1">
    <property type="nucleotide sequence ID" value="NC_058255.1"/>
</dbReference>
<dbReference type="GO" id="GO:0005743">
    <property type="term" value="C:mitochondrial inner membrane"/>
    <property type="evidence" value="ECO:0007669"/>
    <property type="project" value="UniProtKB-SubCell"/>
</dbReference>
<dbReference type="InterPro" id="IPR023011">
    <property type="entry name" value="ATP_synth_F0_asu_AS"/>
</dbReference>
<dbReference type="EMBL" id="MW915467">
    <property type="protein sequence ID" value="QVD43188.1"/>
    <property type="molecule type" value="Genomic_DNA"/>
</dbReference>
<keyword evidence="10" id="KW-0066">ATP synthesis</keyword>
<dbReference type="NCBIfam" id="TIGR01131">
    <property type="entry name" value="ATP_synt_6_or_A"/>
    <property type="match status" value="1"/>
</dbReference>
<dbReference type="CTD" id="4508"/>
<dbReference type="PRINTS" id="PR00123">
    <property type="entry name" value="ATPASEA"/>
</dbReference>
<feature type="transmembrane region" description="Helical" evidence="12">
    <location>
        <begin position="71"/>
        <end position="93"/>
    </location>
</feature>